<organism evidence="2 3">
    <name type="scientific">Scleroderma citrinum Foug A</name>
    <dbReference type="NCBI Taxonomy" id="1036808"/>
    <lineage>
        <taxon>Eukaryota</taxon>
        <taxon>Fungi</taxon>
        <taxon>Dikarya</taxon>
        <taxon>Basidiomycota</taxon>
        <taxon>Agaricomycotina</taxon>
        <taxon>Agaricomycetes</taxon>
        <taxon>Agaricomycetidae</taxon>
        <taxon>Boletales</taxon>
        <taxon>Sclerodermatineae</taxon>
        <taxon>Sclerodermataceae</taxon>
        <taxon>Scleroderma</taxon>
    </lineage>
</organism>
<reference evidence="2 3" key="1">
    <citation type="submission" date="2014-04" db="EMBL/GenBank/DDBJ databases">
        <authorList>
            <consortium name="DOE Joint Genome Institute"/>
            <person name="Kuo A."/>
            <person name="Kohler A."/>
            <person name="Nagy L.G."/>
            <person name="Floudas D."/>
            <person name="Copeland A."/>
            <person name="Barry K.W."/>
            <person name="Cichocki N."/>
            <person name="Veneault-Fourrey C."/>
            <person name="LaButti K."/>
            <person name="Lindquist E.A."/>
            <person name="Lipzen A."/>
            <person name="Lundell T."/>
            <person name="Morin E."/>
            <person name="Murat C."/>
            <person name="Sun H."/>
            <person name="Tunlid A."/>
            <person name="Henrissat B."/>
            <person name="Grigoriev I.V."/>
            <person name="Hibbett D.S."/>
            <person name="Martin F."/>
            <person name="Nordberg H.P."/>
            <person name="Cantor M.N."/>
            <person name="Hua S.X."/>
        </authorList>
    </citation>
    <scope>NUCLEOTIDE SEQUENCE [LARGE SCALE GENOMIC DNA]</scope>
    <source>
        <strain evidence="2 3">Foug A</strain>
    </source>
</reference>
<dbReference type="InParanoid" id="A0A0C3DGA1"/>
<evidence type="ECO:0000313" key="3">
    <source>
        <dbReference type="Proteomes" id="UP000053989"/>
    </source>
</evidence>
<protein>
    <submittedName>
        <fullName evidence="2">Uncharacterized protein</fullName>
    </submittedName>
</protein>
<reference evidence="3" key="2">
    <citation type="submission" date="2015-01" db="EMBL/GenBank/DDBJ databases">
        <title>Evolutionary Origins and Diversification of the Mycorrhizal Mutualists.</title>
        <authorList>
            <consortium name="DOE Joint Genome Institute"/>
            <consortium name="Mycorrhizal Genomics Consortium"/>
            <person name="Kohler A."/>
            <person name="Kuo A."/>
            <person name="Nagy L.G."/>
            <person name="Floudas D."/>
            <person name="Copeland A."/>
            <person name="Barry K.W."/>
            <person name="Cichocki N."/>
            <person name="Veneault-Fourrey C."/>
            <person name="LaButti K."/>
            <person name="Lindquist E.A."/>
            <person name="Lipzen A."/>
            <person name="Lundell T."/>
            <person name="Morin E."/>
            <person name="Murat C."/>
            <person name="Riley R."/>
            <person name="Ohm R."/>
            <person name="Sun H."/>
            <person name="Tunlid A."/>
            <person name="Henrissat B."/>
            <person name="Grigoriev I.V."/>
            <person name="Hibbett D.S."/>
            <person name="Martin F."/>
        </authorList>
    </citation>
    <scope>NUCLEOTIDE SEQUENCE [LARGE SCALE GENOMIC DNA]</scope>
    <source>
        <strain evidence="3">Foug A</strain>
    </source>
</reference>
<name>A0A0C3DGA1_9AGAM</name>
<sequence>MVDAYVRDKWLARSSVAIGYTLLSWYEYFLTIEDEVEYLELAPDSGEGCLFVESLWTLLFDQTIVGMNTIGLFDGAWEHICVVYVIFIGIYLLFSLESAL</sequence>
<keyword evidence="3" id="KW-1185">Reference proteome</keyword>
<dbReference type="OrthoDB" id="2638860at2759"/>
<proteinExistence type="predicted"/>
<keyword evidence="1" id="KW-1133">Transmembrane helix</keyword>
<dbReference type="Proteomes" id="UP000053989">
    <property type="component" value="Unassembled WGS sequence"/>
</dbReference>
<dbReference type="HOGENOM" id="CLU_2307731_0_0_1"/>
<keyword evidence="1" id="KW-0812">Transmembrane</keyword>
<dbReference type="AlphaFoldDB" id="A0A0C3DGA1"/>
<gene>
    <name evidence="2" type="ORF">SCLCIDRAFT_27124</name>
</gene>
<dbReference type="EMBL" id="KN822070">
    <property type="protein sequence ID" value="KIM59725.1"/>
    <property type="molecule type" value="Genomic_DNA"/>
</dbReference>
<keyword evidence="1" id="KW-0472">Membrane</keyword>
<evidence type="ECO:0000256" key="1">
    <source>
        <dbReference type="SAM" id="Phobius"/>
    </source>
</evidence>
<evidence type="ECO:0000313" key="2">
    <source>
        <dbReference type="EMBL" id="KIM59725.1"/>
    </source>
</evidence>
<accession>A0A0C3DGA1</accession>
<feature type="transmembrane region" description="Helical" evidence="1">
    <location>
        <begin position="76"/>
        <end position="94"/>
    </location>
</feature>